<name>A0ABW1ZVH1_9GAMM</name>
<reference evidence="2" key="1">
    <citation type="journal article" date="2019" name="Int. J. Syst. Evol. Microbiol.">
        <title>The Global Catalogue of Microorganisms (GCM) 10K type strain sequencing project: providing services to taxonomists for standard genome sequencing and annotation.</title>
        <authorList>
            <consortium name="The Broad Institute Genomics Platform"/>
            <consortium name="The Broad Institute Genome Sequencing Center for Infectious Disease"/>
            <person name="Wu L."/>
            <person name="Ma J."/>
        </authorList>
    </citation>
    <scope>NUCLEOTIDE SEQUENCE [LARGE SCALE GENOMIC DNA]</scope>
    <source>
        <strain evidence="2">NBRC 111756</strain>
    </source>
</reference>
<accession>A0ABW1ZVH1</accession>
<keyword evidence="2" id="KW-1185">Reference proteome</keyword>
<dbReference type="RefSeq" id="WP_379907478.1">
    <property type="nucleotide sequence ID" value="NZ_JBHSWE010000001.1"/>
</dbReference>
<dbReference type="SUPFAM" id="SSF55874">
    <property type="entry name" value="ATPase domain of HSP90 chaperone/DNA topoisomerase II/histidine kinase"/>
    <property type="match status" value="1"/>
</dbReference>
<evidence type="ECO:0008006" key="3">
    <source>
        <dbReference type="Google" id="ProtNLM"/>
    </source>
</evidence>
<dbReference type="InterPro" id="IPR036890">
    <property type="entry name" value="HATPase_C_sf"/>
</dbReference>
<dbReference type="EMBL" id="JBHSWE010000001">
    <property type="protein sequence ID" value="MFC6668923.1"/>
    <property type="molecule type" value="Genomic_DNA"/>
</dbReference>
<protein>
    <recommendedName>
        <fullName evidence="3">Histidine kinase/HSP90-like ATPase domain-containing protein</fullName>
    </recommendedName>
</protein>
<sequence length="87" mass="9207">MLSVVIDNLLRNALIHGEGQIEISSNATNLWIRNAVGESGPAGTESHGYGLLIARQLCEQANLGLELEAQPGQFSARLHFNGAQAGP</sequence>
<evidence type="ECO:0000313" key="1">
    <source>
        <dbReference type="EMBL" id="MFC6668923.1"/>
    </source>
</evidence>
<dbReference type="Gene3D" id="3.30.565.10">
    <property type="entry name" value="Histidine kinase-like ATPase, C-terminal domain"/>
    <property type="match status" value="1"/>
</dbReference>
<dbReference type="Proteomes" id="UP001596422">
    <property type="component" value="Unassembled WGS sequence"/>
</dbReference>
<organism evidence="1 2">
    <name type="scientific">Marinobacterium aestuariivivens</name>
    <dbReference type="NCBI Taxonomy" id="1698799"/>
    <lineage>
        <taxon>Bacteria</taxon>
        <taxon>Pseudomonadati</taxon>
        <taxon>Pseudomonadota</taxon>
        <taxon>Gammaproteobacteria</taxon>
        <taxon>Oceanospirillales</taxon>
        <taxon>Oceanospirillaceae</taxon>
        <taxon>Marinobacterium</taxon>
    </lineage>
</organism>
<comment type="caution">
    <text evidence="1">The sequence shown here is derived from an EMBL/GenBank/DDBJ whole genome shotgun (WGS) entry which is preliminary data.</text>
</comment>
<gene>
    <name evidence="1" type="ORF">ACFQDL_01475</name>
</gene>
<proteinExistence type="predicted"/>
<evidence type="ECO:0000313" key="2">
    <source>
        <dbReference type="Proteomes" id="UP001596422"/>
    </source>
</evidence>